<dbReference type="PANTHER" id="PTHR40050">
    <property type="entry name" value="INNER SPORE COAT PROTEIN H"/>
    <property type="match status" value="1"/>
</dbReference>
<dbReference type="EMBL" id="JMCB01000013">
    <property type="protein sequence ID" value="KFE64857.1"/>
    <property type="molecule type" value="Genomic_DNA"/>
</dbReference>
<dbReference type="RefSeq" id="WP_044193818.1">
    <property type="nucleotide sequence ID" value="NZ_JMCB01000013.1"/>
</dbReference>
<evidence type="ECO:0000313" key="1">
    <source>
        <dbReference type="EMBL" id="KFE64857.1"/>
    </source>
</evidence>
<dbReference type="STRING" id="394096.DB31_1875"/>
<reference evidence="1 2" key="1">
    <citation type="submission" date="2014-04" db="EMBL/GenBank/DDBJ databases">
        <title>Genome assembly of Hyalangium minutum DSM 14724.</title>
        <authorList>
            <person name="Sharma G."/>
            <person name="Subramanian S."/>
        </authorList>
    </citation>
    <scope>NUCLEOTIDE SEQUENCE [LARGE SCALE GENOMIC DNA]</scope>
    <source>
        <strain evidence="1 2">DSM 14724</strain>
    </source>
</reference>
<proteinExistence type="predicted"/>
<dbReference type="PANTHER" id="PTHR40050:SF1">
    <property type="entry name" value="INNER SPORE COAT PROTEIN H"/>
    <property type="match status" value="1"/>
</dbReference>
<dbReference type="InterPro" id="IPR014867">
    <property type="entry name" value="Spore_coat_CotH_CotH2/3/7"/>
</dbReference>
<dbReference type="PATRIC" id="fig|394096.3.peg.6210"/>
<dbReference type="PROSITE" id="PS51257">
    <property type="entry name" value="PROKAR_LIPOPROTEIN"/>
    <property type="match status" value="1"/>
</dbReference>
<sequence>MHGVSRLRLLAALMFFTVACGDGRPEGWTEESHGKKAQPAYGTVFPSDQVQRLDIVISAADWQAMQDDMTAMVGAFGSGGGLPGGGGGMPGGGGGAPPVELTAACQDKAEGEACTATFNGTTFTSTCGKTPDGATLLCRPMGGPGGGGGAPGGAPGGGGGGVDLIPNTPIYVPSTVMFNGKTWWHVGIRYKGNSTLSSGWRSGVSKLPFRLNFDKFEDEHPEIEGQHFYGFSKLSLSSNQGDVSYIRDHVASDTFLAAGVPAARTGFMAVYVDHGEGAQYFGLYTVAEDPQSSLLDSHFGNHDGALYEADGVGARWGTFDEASFEAQSDAAEQGWESVQAAIAALNADRSDAAAWRAGLEARLDVDGFLQWLAVNTVLMNWDSYGSMPHNYYLYADPTDGNRLHWITWDHNLSMTSRQGLSLTLSEVTQDWPLIRYLMDDPVYKPRYEQYVRESVQGPLAAATMKERMQQAHDLIAPWVTGENAEVQGFTYTSADQFNTSLTGTAGLFSFAEQREAAVRTTFGTTP</sequence>
<name>A0A085WAZ4_9BACT</name>
<comment type="caution">
    <text evidence="1">The sequence shown here is derived from an EMBL/GenBank/DDBJ whole genome shotgun (WGS) entry which is preliminary data.</text>
</comment>
<evidence type="ECO:0000313" key="2">
    <source>
        <dbReference type="Proteomes" id="UP000028725"/>
    </source>
</evidence>
<accession>A0A085WAZ4</accession>
<organism evidence="1 2">
    <name type="scientific">Hyalangium minutum</name>
    <dbReference type="NCBI Taxonomy" id="394096"/>
    <lineage>
        <taxon>Bacteria</taxon>
        <taxon>Pseudomonadati</taxon>
        <taxon>Myxococcota</taxon>
        <taxon>Myxococcia</taxon>
        <taxon>Myxococcales</taxon>
        <taxon>Cystobacterineae</taxon>
        <taxon>Archangiaceae</taxon>
        <taxon>Hyalangium</taxon>
    </lineage>
</organism>
<dbReference type="OrthoDB" id="3235126at2"/>
<dbReference type="Pfam" id="PF08757">
    <property type="entry name" value="CotH"/>
    <property type="match status" value="1"/>
</dbReference>
<evidence type="ECO:0008006" key="3">
    <source>
        <dbReference type="Google" id="ProtNLM"/>
    </source>
</evidence>
<gene>
    <name evidence="1" type="ORF">DB31_1875</name>
</gene>
<dbReference type="AlphaFoldDB" id="A0A085WAZ4"/>
<keyword evidence="2" id="KW-1185">Reference proteome</keyword>
<protein>
    <recommendedName>
        <fullName evidence="3">Cellulosomal protein</fullName>
    </recommendedName>
</protein>
<dbReference type="Proteomes" id="UP000028725">
    <property type="component" value="Unassembled WGS sequence"/>
</dbReference>